<proteinExistence type="predicted"/>
<dbReference type="GeneID" id="30987163"/>
<dbReference type="InterPro" id="IPR016509">
    <property type="entry name" value="Fig1"/>
</dbReference>
<dbReference type="OrthoDB" id="4089394at2759"/>
<dbReference type="Proteomes" id="UP000094389">
    <property type="component" value="Unassembled WGS sequence"/>
</dbReference>
<feature type="transmembrane region" description="Helical" evidence="1">
    <location>
        <begin position="229"/>
        <end position="247"/>
    </location>
</feature>
<dbReference type="Pfam" id="PF12351">
    <property type="entry name" value="Fig1"/>
    <property type="match status" value="1"/>
</dbReference>
<dbReference type="PIRSF" id="PIRSF007138">
    <property type="entry name" value="FIG1"/>
    <property type="match status" value="1"/>
</dbReference>
<evidence type="ECO:0000313" key="2">
    <source>
        <dbReference type="EMBL" id="ODV73070.1"/>
    </source>
</evidence>
<keyword evidence="1" id="KW-0472">Membrane</keyword>
<dbReference type="GO" id="GO:0000747">
    <property type="term" value="P:conjugation with cellular fusion"/>
    <property type="evidence" value="ECO:0007669"/>
    <property type="project" value="TreeGrafter"/>
</dbReference>
<protein>
    <submittedName>
        <fullName evidence="2">Membrane fusion mating protein FIG1</fullName>
    </submittedName>
</protein>
<organism evidence="2 3">
    <name type="scientific">Cyberlindnera jadinii (strain ATCC 18201 / CBS 1600 / BCRC 20928 / JCM 3617 / NBRC 0987 / NRRL Y-1542)</name>
    <name type="common">Torula yeast</name>
    <name type="synonym">Candida utilis</name>
    <dbReference type="NCBI Taxonomy" id="983966"/>
    <lineage>
        <taxon>Eukaryota</taxon>
        <taxon>Fungi</taxon>
        <taxon>Dikarya</taxon>
        <taxon>Ascomycota</taxon>
        <taxon>Saccharomycotina</taxon>
        <taxon>Saccharomycetes</taxon>
        <taxon>Phaffomycetales</taxon>
        <taxon>Phaffomycetaceae</taxon>
        <taxon>Cyberlindnera</taxon>
    </lineage>
</organism>
<dbReference type="EMBL" id="KV453932">
    <property type="protein sequence ID" value="ODV73070.1"/>
    <property type="molecule type" value="Genomic_DNA"/>
</dbReference>
<dbReference type="PANTHER" id="PTHR28092">
    <property type="entry name" value="FACTOR-INDUCED GENE 1 PROTEIN"/>
    <property type="match status" value="1"/>
</dbReference>
<sequence>MFIIKTIWSLMKKMPRVISLVLLFINIFLLAFLLLGCTNIGDIYSSTYLIEYTFNKSSPIYPLIRDSYASKNLSGYETLSVRASYLSLCIYIEGYDMQCTSRSDLDTFARTTAVEIYQVNSNASAVSLDIVELASTFSNDIVHPYILIVSVIFTIILFLMLFYIVIPELPGKTMLTRVVLLLSCIVTLLWSIGSIWAHVAVDAGKNLTQEASMGIIKAEVGSKAESMTWVPFSFNLVVVVTLFYLYFRDLKQNQKENSSQLNVDYKV</sequence>
<dbReference type="RefSeq" id="XP_020070109.1">
    <property type="nucleotide sequence ID" value="XM_020212767.1"/>
</dbReference>
<dbReference type="OMA" id="YFGICVN"/>
<feature type="transmembrane region" description="Helical" evidence="1">
    <location>
        <begin position="20"/>
        <end position="41"/>
    </location>
</feature>
<evidence type="ECO:0000256" key="1">
    <source>
        <dbReference type="SAM" id="Phobius"/>
    </source>
</evidence>
<dbReference type="AlphaFoldDB" id="A0A1E4S0Q6"/>
<keyword evidence="1" id="KW-1133">Transmembrane helix</keyword>
<feature type="transmembrane region" description="Helical" evidence="1">
    <location>
        <begin position="145"/>
        <end position="166"/>
    </location>
</feature>
<name>A0A1E4S0Q6_CYBJN</name>
<accession>A0A1E4S0Q6</accession>
<gene>
    <name evidence="2" type="ORF">CYBJADRAFT_128465</name>
</gene>
<keyword evidence="3" id="KW-1185">Reference proteome</keyword>
<dbReference type="InterPro" id="IPR033481">
    <property type="entry name" value="Dni1/Fig1"/>
</dbReference>
<feature type="transmembrane region" description="Helical" evidence="1">
    <location>
        <begin position="178"/>
        <end position="199"/>
    </location>
</feature>
<evidence type="ECO:0000313" key="3">
    <source>
        <dbReference type="Proteomes" id="UP000094389"/>
    </source>
</evidence>
<dbReference type="GO" id="GO:0016020">
    <property type="term" value="C:membrane"/>
    <property type="evidence" value="ECO:0007669"/>
    <property type="project" value="InterPro"/>
</dbReference>
<reference evidence="2 3" key="1">
    <citation type="journal article" date="2016" name="Proc. Natl. Acad. Sci. U.S.A.">
        <title>Comparative genomics of biotechnologically important yeasts.</title>
        <authorList>
            <person name="Riley R."/>
            <person name="Haridas S."/>
            <person name="Wolfe K.H."/>
            <person name="Lopes M.R."/>
            <person name="Hittinger C.T."/>
            <person name="Goeker M."/>
            <person name="Salamov A.A."/>
            <person name="Wisecaver J.H."/>
            <person name="Long T.M."/>
            <person name="Calvey C.H."/>
            <person name="Aerts A.L."/>
            <person name="Barry K.W."/>
            <person name="Choi C."/>
            <person name="Clum A."/>
            <person name="Coughlan A.Y."/>
            <person name="Deshpande S."/>
            <person name="Douglass A.P."/>
            <person name="Hanson S.J."/>
            <person name="Klenk H.-P."/>
            <person name="LaButti K.M."/>
            <person name="Lapidus A."/>
            <person name="Lindquist E.A."/>
            <person name="Lipzen A.M."/>
            <person name="Meier-Kolthoff J.P."/>
            <person name="Ohm R.A."/>
            <person name="Otillar R.P."/>
            <person name="Pangilinan J.L."/>
            <person name="Peng Y."/>
            <person name="Rokas A."/>
            <person name="Rosa C.A."/>
            <person name="Scheuner C."/>
            <person name="Sibirny A.A."/>
            <person name="Slot J.C."/>
            <person name="Stielow J.B."/>
            <person name="Sun H."/>
            <person name="Kurtzman C.P."/>
            <person name="Blackwell M."/>
            <person name="Grigoriev I.V."/>
            <person name="Jeffries T.W."/>
        </authorList>
    </citation>
    <scope>NUCLEOTIDE SEQUENCE [LARGE SCALE GENOMIC DNA]</scope>
    <source>
        <strain evidence="3">ATCC 18201 / CBS 1600 / BCRC 20928 / JCM 3617 / NBRC 0987 / NRRL Y-1542</strain>
    </source>
</reference>
<dbReference type="GO" id="GO:0043332">
    <property type="term" value="C:mating projection tip"/>
    <property type="evidence" value="ECO:0007669"/>
    <property type="project" value="TreeGrafter"/>
</dbReference>
<keyword evidence="1" id="KW-0812">Transmembrane</keyword>
<dbReference type="PANTHER" id="PTHR28092:SF1">
    <property type="entry name" value="FACTOR-INDUCED GENE 1 PROTEIN"/>
    <property type="match status" value="1"/>
</dbReference>